<keyword evidence="4" id="KW-0812">Transmembrane</keyword>
<dbReference type="InterPro" id="IPR002123">
    <property type="entry name" value="Plipid/glycerol_acylTrfase"/>
</dbReference>
<gene>
    <name evidence="6" type="ORF">VTK73DRAFT_2262</name>
</gene>
<evidence type="ECO:0000313" key="6">
    <source>
        <dbReference type="EMBL" id="KAL1871066.1"/>
    </source>
</evidence>
<keyword evidence="4" id="KW-0472">Membrane</keyword>
<keyword evidence="4" id="KW-1133">Transmembrane helix</keyword>
<keyword evidence="3" id="KW-0012">Acyltransferase</keyword>
<keyword evidence="2" id="KW-0808">Transferase</keyword>
<evidence type="ECO:0000256" key="3">
    <source>
        <dbReference type="ARBA" id="ARBA00023315"/>
    </source>
</evidence>
<reference evidence="6 7" key="1">
    <citation type="journal article" date="2024" name="Commun. Biol.">
        <title>Comparative genomic analysis of thermophilic fungi reveals convergent evolutionary adaptations and gene losses.</title>
        <authorList>
            <person name="Steindorff A.S."/>
            <person name="Aguilar-Pontes M.V."/>
            <person name="Robinson A.J."/>
            <person name="Andreopoulos B."/>
            <person name="LaButti K."/>
            <person name="Kuo A."/>
            <person name="Mondo S."/>
            <person name="Riley R."/>
            <person name="Otillar R."/>
            <person name="Haridas S."/>
            <person name="Lipzen A."/>
            <person name="Grimwood J."/>
            <person name="Schmutz J."/>
            <person name="Clum A."/>
            <person name="Reid I.D."/>
            <person name="Moisan M.C."/>
            <person name="Butler G."/>
            <person name="Nguyen T.T.M."/>
            <person name="Dewar K."/>
            <person name="Conant G."/>
            <person name="Drula E."/>
            <person name="Henrissat B."/>
            <person name="Hansel C."/>
            <person name="Singer S."/>
            <person name="Hutchinson M.I."/>
            <person name="de Vries R.P."/>
            <person name="Natvig D.O."/>
            <person name="Powell A.J."/>
            <person name="Tsang A."/>
            <person name="Grigoriev I.V."/>
        </authorList>
    </citation>
    <scope>NUCLEOTIDE SEQUENCE [LARGE SCALE GENOMIC DNA]</scope>
    <source>
        <strain evidence="6 7">ATCC 24622</strain>
    </source>
</reference>
<comment type="similarity">
    <text evidence="1">Belongs to the 1-acyl-sn-glycerol-3-phosphate acyltransferase family.</text>
</comment>
<dbReference type="Pfam" id="PF16076">
    <property type="entry name" value="Acyltransf_C"/>
    <property type="match status" value="1"/>
</dbReference>
<organism evidence="6 7">
    <name type="scientific">Phialemonium thermophilum</name>
    <dbReference type="NCBI Taxonomy" id="223376"/>
    <lineage>
        <taxon>Eukaryota</taxon>
        <taxon>Fungi</taxon>
        <taxon>Dikarya</taxon>
        <taxon>Ascomycota</taxon>
        <taxon>Pezizomycotina</taxon>
        <taxon>Sordariomycetes</taxon>
        <taxon>Sordariomycetidae</taxon>
        <taxon>Cephalothecales</taxon>
        <taxon>Cephalothecaceae</taxon>
        <taxon>Phialemonium</taxon>
    </lineage>
</organism>
<proteinExistence type="inferred from homology"/>
<dbReference type="InterPro" id="IPR032098">
    <property type="entry name" value="Acyltransf_C"/>
</dbReference>
<dbReference type="PANTHER" id="PTHR10983:SF24">
    <property type="entry name" value="1-ACYLGLYCEROL-3-PHOSPHATE O-ACYLTRANSFERASE 3, ISOFORM E-RELATED"/>
    <property type="match status" value="1"/>
</dbReference>
<evidence type="ECO:0000313" key="7">
    <source>
        <dbReference type="Proteomes" id="UP001586593"/>
    </source>
</evidence>
<evidence type="ECO:0000256" key="4">
    <source>
        <dbReference type="SAM" id="Phobius"/>
    </source>
</evidence>
<evidence type="ECO:0000256" key="2">
    <source>
        <dbReference type="ARBA" id="ARBA00022679"/>
    </source>
</evidence>
<feature type="transmembrane region" description="Helical" evidence="4">
    <location>
        <begin position="20"/>
        <end position="37"/>
    </location>
</feature>
<name>A0ABR3X539_9PEZI</name>
<dbReference type="Proteomes" id="UP001586593">
    <property type="component" value="Unassembled WGS sequence"/>
</dbReference>
<feature type="domain" description="Phospholipid/glycerol acyltransferase" evidence="5">
    <location>
        <begin position="85"/>
        <end position="207"/>
    </location>
</feature>
<dbReference type="Pfam" id="PF01553">
    <property type="entry name" value="Acyltransferase"/>
    <property type="match status" value="1"/>
</dbReference>
<dbReference type="SMART" id="SM00563">
    <property type="entry name" value="PlsC"/>
    <property type="match status" value="1"/>
</dbReference>
<keyword evidence="7" id="KW-1185">Reference proteome</keyword>
<sequence>MASSTAPFTHIRGVLLPAPWLAWLFVVDAILSLLLPLKAVLPDAVYHISSVLAESVWLWIQRIFEIKNGATIAISGDSLPRGESAIVVANHVAWSDFYMIQAVAHRSGMLGRCRWFAKIQLRWVPLLGWGLWAMEMPMVSRKWMKDQVELDKVFKGIVERERPVWLISFSEATRFTPKKKADSDAWCAANGRPQPQHLLYPRTKGFVTTVQHLRRAPHIRAVYDLAIAYEHDGCWQEAPSMWETLSLPRLSLPLSLKDSYGARSGGQGFRFEVHVRRFAIEELPSDDEALAKWLEHRWLEKGQWLEAKKSEWASLDPKKIR</sequence>
<dbReference type="CDD" id="cd07990">
    <property type="entry name" value="LPLAT_LCLAT1-like"/>
    <property type="match status" value="1"/>
</dbReference>
<evidence type="ECO:0000256" key="1">
    <source>
        <dbReference type="ARBA" id="ARBA00008655"/>
    </source>
</evidence>
<evidence type="ECO:0000259" key="5">
    <source>
        <dbReference type="SMART" id="SM00563"/>
    </source>
</evidence>
<dbReference type="EMBL" id="JAZHXJ010000161">
    <property type="protein sequence ID" value="KAL1871066.1"/>
    <property type="molecule type" value="Genomic_DNA"/>
</dbReference>
<comment type="caution">
    <text evidence="6">The sequence shown here is derived from an EMBL/GenBank/DDBJ whole genome shotgun (WGS) entry which is preliminary data.</text>
</comment>
<dbReference type="SUPFAM" id="SSF69593">
    <property type="entry name" value="Glycerol-3-phosphate (1)-acyltransferase"/>
    <property type="match status" value="1"/>
</dbReference>
<protein>
    <recommendedName>
        <fullName evidence="5">Phospholipid/glycerol acyltransferase domain-containing protein</fullName>
    </recommendedName>
</protein>
<accession>A0ABR3X539</accession>
<dbReference type="PANTHER" id="PTHR10983">
    <property type="entry name" value="1-ACYLGLYCEROL-3-PHOSPHATE ACYLTRANSFERASE-RELATED"/>
    <property type="match status" value="1"/>
</dbReference>